<dbReference type="KEGG" id="vcn:VOLCADRAFT_96171"/>
<evidence type="ECO:0000313" key="3">
    <source>
        <dbReference type="Proteomes" id="UP000001058"/>
    </source>
</evidence>
<proteinExistence type="predicted"/>
<dbReference type="InParanoid" id="D8U9E4"/>
<gene>
    <name evidence="2" type="ORF">VOLCADRAFT_96171</name>
</gene>
<sequence length="250" mass="25494">MDPSSAVAVLWAVSRFERQRAAETAAAAAAAEVAAAAGDATAAAAVPLPPRRRRLSSLTPEELLLVADDLGFGFGFGADGRTPGASAGTPLALRPPRKWLVRYYPLIQDFAMAAAGVVPKTARATSTATSVSSPASSTISPGVRDAAGGTAAPPSRFAFSGLDSNQMVDLAVALADLYVYPGDMWMAAHEAHMALAGAAAGSSRSNSGRGRSGGAGASLTPYQWQLLMASYAALDDTAEEYAAPKAGEMY</sequence>
<dbReference type="RefSeq" id="XP_002955326.1">
    <property type="nucleotide sequence ID" value="XM_002955280.1"/>
</dbReference>
<evidence type="ECO:0000313" key="2">
    <source>
        <dbReference type="EMBL" id="EFJ43626.1"/>
    </source>
</evidence>
<feature type="region of interest" description="Disordered" evidence="1">
    <location>
        <begin position="125"/>
        <end position="148"/>
    </location>
</feature>
<reference evidence="2 3" key="1">
    <citation type="journal article" date="2010" name="Science">
        <title>Genomic analysis of organismal complexity in the multicellular green alga Volvox carteri.</title>
        <authorList>
            <person name="Prochnik S.E."/>
            <person name="Umen J."/>
            <person name="Nedelcu A.M."/>
            <person name="Hallmann A."/>
            <person name="Miller S.M."/>
            <person name="Nishii I."/>
            <person name="Ferris P."/>
            <person name="Kuo A."/>
            <person name="Mitros T."/>
            <person name="Fritz-Laylin L.K."/>
            <person name="Hellsten U."/>
            <person name="Chapman J."/>
            <person name="Simakov O."/>
            <person name="Rensing S.A."/>
            <person name="Terry A."/>
            <person name="Pangilinan J."/>
            <person name="Kapitonov V."/>
            <person name="Jurka J."/>
            <person name="Salamov A."/>
            <person name="Shapiro H."/>
            <person name="Schmutz J."/>
            <person name="Grimwood J."/>
            <person name="Lindquist E."/>
            <person name="Lucas S."/>
            <person name="Grigoriev I.V."/>
            <person name="Schmitt R."/>
            <person name="Kirk D."/>
            <person name="Rokhsar D.S."/>
        </authorList>
    </citation>
    <scope>NUCLEOTIDE SEQUENCE [LARGE SCALE GENOMIC DNA]</scope>
    <source>
        <strain evidence="3">f. Nagariensis / Eve</strain>
    </source>
</reference>
<feature type="compositionally biased region" description="Low complexity" evidence="1">
    <location>
        <begin position="125"/>
        <end position="140"/>
    </location>
</feature>
<dbReference type="AlphaFoldDB" id="D8U9E4"/>
<keyword evidence="3" id="KW-1185">Reference proteome</keyword>
<dbReference type="Proteomes" id="UP000001058">
    <property type="component" value="Unassembled WGS sequence"/>
</dbReference>
<name>D8U9E4_VOLCA</name>
<evidence type="ECO:0000256" key="1">
    <source>
        <dbReference type="SAM" id="MobiDB-lite"/>
    </source>
</evidence>
<protein>
    <submittedName>
        <fullName evidence="2">Uncharacterized protein</fullName>
    </submittedName>
</protein>
<organism evidence="3">
    <name type="scientific">Volvox carteri f. nagariensis</name>
    <dbReference type="NCBI Taxonomy" id="3068"/>
    <lineage>
        <taxon>Eukaryota</taxon>
        <taxon>Viridiplantae</taxon>
        <taxon>Chlorophyta</taxon>
        <taxon>core chlorophytes</taxon>
        <taxon>Chlorophyceae</taxon>
        <taxon>CS clade</taxon>
        <taxon>Chlamydomonadales</taxon>
        <taxon>Volvocaceae</taxon>
        <taxon>Volvox</taxon>
    </lineage>
</organism>
<accession>D8U9E4</accession>
<dbReference type="GeneID" id="9616239"/>
<dbReference type="OrthoDB" id="10629867at2759"/>
<dbReference type="EMBL" id="GL378371">
    <property type="protein sequence ID" value="EFJ43626.1"/>
    <property type="molecule type" value="Genomic_DNA"/>
</dbReference>